<sequence>MTSKTRASAAADPVPRDRQRREEGASPIELVLYMPLLMLAIIATVQFALIYLGNQAASAAAREASRVARVTGDFPAAEQRGLSYARDLGRGVLTNATVTIEPVGDTLVRATVSGNAPRLVPMFPAPTVTEEVQGPLEQFREDVP</sequence>
<dbReference type="InterPro" id="IPR012495">
    <property type="entry name" value="TadE-like_dom"/>
</dbReference>
<evidence type="ECO:0000259" key="3">
    <source>
        <dbReference type="Pfam" id="PF07811"/>
    </source>
</evidence>
<name>A0A3L8PNX4_9ACTN</name>
<evidence type="ECO:0000313" key="5">
    <source>
        <dbReference type="Proteomes" id="UP000282515"/>
    </source>
</evidence>
<proteinExistence type="predicted"/>
<keyword evidence="2" id="KW-0472">Membrane</keyword>
<gene>
    <name evidence="4" type="ORF">D9V41_03635</name>
</gene>
<dbReference type="AlphaFoldDB" id="A0A3L8PNX4"/>
<feature type="domain" description="TadE-like" evidence="3">
    <location>
        <begin position="24"/>
        <end position="66"/>
    </location>
</feature>
<reference evidence="4 5" key="1">
    <citation type="submission" date="2018-10" db="EMBL/GenBank/DDBJ databases">
        <title>Aeromicrobium sp. 9W16Y-2 whole genome shotgun sequence.</title>
        <authorList>
            <person name="Li F."/>
        </authorList>
    </citation>
    <scope>NUCLEOTIDE SEQUENCE [LARGE SCALE GENOMIC DNA]</scope>
    <source>
        <strain evidence="4 5">9W16Y-2</strain>
    </source>
</reference>
<evidence type="ECO:0000256" key="1">
    <source>
        <dbReference type="SAM" id="MobiDB-lite"/>
    </source>
</evidence>
<dbReference type="Proteomes" id="UP000282515">
    <property type="component" value="Unassembled WGS sequence"/>
</dbReference>
<keyword evidence="5" id="KW-1185">Reference proteome</keyword>
<dbReference type="EMBL" id="RDBF01000002">
    <property type="protein sequence ID" value="RLV56874.1"/>
    <property type="molecule type" value="Genomic_DNA"/>
</dbReference>
<keyword evidence="2" id="KW-1133">Transmembrane helix</keyword>
<comment type="caution">
    <text evidence="4">The sequence shown here is derived from an EMBL/GenBank/DDBJ whole genome shotgun (WGS) entry which is preliminary data.</text>
</comment>
<feature type="transmembrane region" description="Helical" evidence="2">
    <location>
        <begin position="30"/>
        <end position="52"/>
    </location>
</feature>
<organism evidence="4 5">
    <name type="scientific">Aeromicrobium phragmitis</name>
    <dbReference type="NCBI Taxonomy" id="2478914"/>
    <lineage>
        <taxon>Bacteria</taxon>
        <taxon>Bacillati</taxon>
        <taxon>Actinomycetota</taxon>
        <taxon>Actinomycetes</taxon>
        <taxon>Propionibacteriales</taxon>
        <taxon>Nocardioidaceae</taxon>
        <taxon>Aeromicrobium</taxon>
    </lineage>
</organism>
<evidence type="ECO:0000313" key="4">
    <source>
        <dbReference type="EMBL" id="RLV56874.1"/>
    </source>
</evidence>
<dbReference type="OrthoDB" id="5187619at2"/>
<feature type="region of interest" description="Disordered" evidence="1">
    <location>
        <begin position="1"/>
        <end position="22"/>
    </location>
</feature>
<dbReference type="Pfam" id="PF07811">
    <property type="entry name" value="TadE"/>
    <property type="match status" value="1"/>
</dbReference>
<protein>
    <recommendedName>
        <fullName evidence="3">TadE-like domain-containing protein</fullName>
    </recommendedName>
</protein>
<keyword evidence="2" id="KW-0812">Transmembrane</keyword>
<evidence type="ECO:0000256" key="2">
    <source>
        <dbReference type="SAM" id="Phobius"/>
    </source>
</evidence>
<accession>A0A3L8PNX4</accession>